<keyword evidence="3" id="KW-1185">Reference proteome</keyword>
<evidence type="ECO:0000313" key="3">
    <source>
        <dbReference type="Proteomes" id="UP000191820"/>
    </source>
</evidence>
<protein>
    <submittedName>
        <fullName evidence="2">Uncharacterized protein</fullName>
    </submittedName>
</protein>
<proteinExistence type="predicted"/>
<reference evidence="2 3" key="1">
    <citation type="submission" date="2017-03" db="EMBL/GenBank/DDBJ databases">
        <title>Genome sequencing of Shewanella japonica KCTC 22435.</title>
        <authorList>
            <person name="Kim K.M."/>
        </authorList>
    </citation>
    <scope>NUCLEOTIDE SEQUENCE [LARGE SCALE GENOMIC DNA]</scope>
    <source>
        <strain evidence="2 3">KCTC 22435</strain>
    </source>
</reference>
<keyword evidence="1" id="KW-0732">Signal</keyword>
<accession>A0ABM6JGC7</accession>
<dbReference type="RefSeq" id="WP_055024821.1">
    <property type="nucleotide sequence ID" value="NZ_CP020472.1"/>
</dbReference>
<organism evidence="2 3">
    <name type="scientific">Shewanella japonica</name>
    <dbReference type="NCBI Taxonomy" id="93973"/>
    <lineage>
        <taxon>Bacteria</taxon>
        <taxon>Pseudomonadati</taxon>
        <taxon>Pseudomonadota</taxon>
        <taxon>Gammaproteobacteria</taxon>
        <taxon>Alteromonadales</taxon>
        <taxon>Shewanellaceae</taxon>
        <taxon>Shewanella</taxon>
    </lineage>
</organism>
<feature type="signal peptide" evidence="1">
    <location>
        <begin position="1"/>
        <end position="23"/>
    </location>
</feature>
<name>A0ABM6JGC7_9GAMM</name>
<dbReference type="Proteomes" id="UP000191820">
    <property type="component" value="Chromosome"/>
</dbReference>
<evidence type="ECO:0000313" key="2">
    <source>
        <dbReference type="EMBL" id="ARD21233.1"/>
    </source>
</evidence>
<dbReference type="EMBL" id="CP020472">
    <property type="protein sequence ID" value="ARD21233.1"/>
    <property type="molecule type" value="Genomic_DNA"/>
</dbReference>
<feature type="chain" id="PRO_5046102071" evidence="1">
    <location>
        <begin position="24"/>
        <end position="252"/>
    </location>
</feature>
<gene>
    <name evidence="2" type="ORF">SJ2017_0902</name>
</gene>
<sequence>MKRSTLATLLLSSLMFTGTYSSAIVAEEKPEHDPSDLTKATTSGYAAMSNKGDLKVSISGSFSVSPTQEGMLTLEGTMNNEGEYSDSRLQYFHVFDLESTAVPKVAMSLDMINNDAFTTAAIGGIASITLPSDKVNLFVRAGVLGGEYSDDFVEMMGESDTATYGATGDIFLILKTGNDGTYFMINPEYTYMTGSIETSVLKTTLEVATPLSQDKTRWGQIKIENTLASTSSTHFDYSADETVVWALYKAYF</sequence>
<evidence type="ECO:0000256" key="1">
    <source>
        <dbReference type="SAM" id="SignalP"/>
    </source>
</evidence>